<feature type="compositionally biased region" description="Low complexity" evidence="1">
    <location>
        <begin position="309"/>
        <end position="326"/>
    </location>
</feature>
<keyword evidence="3" id="KW-1185">Reference proteome</keyword>
<evidence type="ECO:0000313" key="2">
    <source>
        <dbReference type="EMBL" id="WFD26861.1"/>
    </source>
</evidence>
<feature type="region of interest" description="Disordered" evidence="1">
    <location>
        <begin position="501"/>
        <end position="535"/>
    </location>
</feature>
<evidence type="ECO:0000256" key="1">
    <source>
        <dbReference type="SAM" id="MobiDB-lite"/>
    </source>
</evidence>
<accession>A0AAF0EL68</accession>
<feature type="region of interest" description="Disordered" evidence="1">
    <location>
        <begin position="438"/>
        <end position="471"/>
    </location>
</feature>
<dbReference type="Proteomes" id="UP001213623">
    <property type="component" value="Chromosome 3"/>
</dbReference>
<feature type="region of interest" description="Disordered" evidence="1">
    <location>
        <begin position="293"/>
        <end position="338"/>
    </location>
</feature>
<feature type="compositionally biased region" description="Acidic residues" evidence="1">
    <location>
        <begin position="526"/>
        <end position="535"/>
    </location>
</feature>
<feature type="region of interest" description="Disordered" evidence="1">
    <location>
        <begin position="212"/>
        <end position="238"/>
    </location>
</feature>
<evidence type="ECO:0000313" key="3">
    <source>
        <dbReference type="Proteomes" id="UP001213623"/>
    </source>
</evidence>
<dbReference type="AlphaFoldDB" id="A0AAF0EL68"/>
<organism evidence="2 3">
    <name type="scientific">Malassezia nana</name>
    <dbReference type="NCBI Taxonomy" id="180528"/>
    <lineage>
        <taxon>Eukaryota</taxon>
        <taxon>Fungi</taxon>
        <taxon>Dikarya</taxon>
        <taxon>Basidiomycota</taxon>
        <taxon>Ustilaginomycotina</taxon>
        <taxon>Malasseziomycetes</taxon>
        <taxon>Malasseziales</taxon>
        <taxon>Malasseziaceae</taxon>
        <taxon>Malassezia</taxon>
    </lineage>
</organism>
<proteinExistence type="predicted"/>
<dbReference type="PANTHER" id="PTHR37987:SF1">
    <property type="entry name" value="OXO-4-HYDROXY-4-CARBOXY-5-UREIDOIMIDAZOLINE DECARBOXYLASE DOMAIN-CONTAINING PROTEIN"/>
    <property type="match status" value="1"/>
</dbReference>
<protein>
    <submittedName>
        <fullName evidence="2">Uncharacterized protein</fullName>
    </submittedName>
</protein>
<name>A0AAF0EL68_9BASI</name>
<dbReference type="EMBL" id="CP119894">
    <property type="protein sequence ID" value="WFD26861.1"/>
    <property type="molecule type" value="Genomic_DNA"/>
</dbReference>
<sequence>MSDRVVIPPDEIPHAGDTSLALIFEQLLSCGSSTALRLDGECRQAIAELPEDSRPTTYDSLVDVARFCVEEEPGWDHDACESLISQYPRLDSLHPDSTRLQTLCNQYEALYPGLHFITSDEIREPGMASDELESFLSRQEKNVVHEKGSSKWQAELDRLLEVLWDVAVDRAVTLTPGPIHNESLSILSLDTAAHELEMSDAHTAVDALPQAAEPKAGAGPTSTSSPASKGDRSDSNDEPLLTLADFRALALASPVLQKFFERDLVQSIRLEPVKRSATGNAFAWHAAPVLPRGSLPRNVPGARGQENKTSSTASQSSSLTSALLQSGPASLDADTPASYSRDITTGARGKFVGFLGGLLGEEGKTRMDALADQVALRLQTHSVRGPLPSFSRKEPEPSSGSNTSSWRSAFMRGATVAAGAVADGRALGMGGRLAGALGVSSNKKTPDVQPPPAVSVESNDVQRSGLRGSDLATEGPEAAVASLIAANEALVQERSTFVIDEVQPSDKTADDLEEDTGSMDGSLSALDEDAGSAAP</sequence>
<dbReference type="PANTHER" id="PTHR37987">
    <property type="entry name" value="CHROMOSOME 9, WHOLE GENOME SHOTGUN SEQUENCE"/>
    <property type="match status" value="1"/>
</dbReference>
<gene>
    <name evidence="2" type="ORF">MNAN1_001850</name>
</gene>
<feature type="region of interest" description="Disordered" evidence="1">
    <location>
        <begin position="384"/>
        <end position="406"/>
    </location>
</feature>
<reference evidence="2" key="1">
    <citation type="submission" date="2023-03" db="EMBL/GenBank/DDBJ databases">
        <title>Mating type loci evolution in Malassezia.</title>
        <authorList>
            <person name="Coelho M.A."/>
        </authorList>
    </citation>
    <scope>NUCLEOTIDE SEQUENCE</scope>
    <source>
        <strain evidence="2">CBS 9557</strain>
    </source>
</reference>